<proteinExistence type="inferred from homology"/>
<dbReference type="GeneID" id="80876987"/>
<dbReference type="InterPro" id="IPR005343">
    <property type="entry name" value="Noc2"/>
</dbReference>
<gene>
    <name evidence="5" type="primary">noc202</name>
    <name evidence="5" type="ORF">SOMG_03508</name>
</gene>
<comment type="similarity">
    <text evidence="2">Belongs to the NOC2 family.</text>
</comment>
<feature type="compositionally biased region" description="Basic and acidic residues" evidence="4">
    <location>
        <begin position="44"/>
        <end position="62"/>
    </location>
</feature>
<dbReference type="GO" id="GO:0030690">
    <property type="term" value="C:Noc1p-Noc2p complex"/>
    <property type="evidence" value="ECO:0007669"/>
    <property type="project" value="TreeGrafter"/>
</dbReference>
<evidence type="ECO:0000313" key="5">
    <source>
        <dbReference type="EMBL" id="WBW73718.1"/>
    </source>
</evidence>
<sequence length="528" mass="60844">MGKANKATKKFNKNHLKDTLQRRRQLAKEKRSHESKTKKSPTTQEEKSISDDPNKRFQREDVSEFYAKLDPSKAASRKSGDLVKEHDHAPLGNDKAQESEDGLLRYSGKELEAAIAFCRKLSGTEQPDSLISNLPEELNKKLTEMDFDQRSSFLQDCRKSFASLLMNEVLSSGGDIQVLSSVEEVISHIKNFSSFPPGFIAKACQIFISYPDAREQIQAIINNVCKASPSLIVTTFQHFYVQLLSFFKSSPNQSGNLDTVEEMQLFLIELLSLSPDTCKKIFLSYTDQLNVHLQNCLKQADNVDAHKLIYNWQFSLSLQFWSEVVCLLWEDLQIICKEISPQLINLILDTMRLIPTEQYYPLRLRLLSSLVRICRSTHLYIPLSSQFVEMAPFFLKKSRNLTRGEDSAYSFDVLTTLHIPKECLASQSYRKNLRKTYLSMMTEYYATFSNSIAFPELVVPVISQLRIFVSRYPFENSISQFLQKLEDTYSFIQQKRLNIEFTQKDHSQVIAFERDLDWRSTPIGKSVK</sequence>
<dbReference type="GO" id="GO:0042273">
    <property type="term" value="P:ribosomal large subunit biogenesis"/>
    <property type="evidence" value="ECO:0007669"/>
    <property type="project" value="TreeGrafter"/>
</dbReference>
<dbReference type="EMBL" id="CP115612">
    <property type="protein sequence ID" value="WBW73718.1"/>
    <property type="molecule type" value="Genomic_DNA"/>
</dbReference>
<dbReference type="Proteomes" id="UP001212411">
    <property type="component" value="Chromosome 2"/>
</dbReference>
<dbReference type="Pfam" id="PF03715">
    <property type="entry name" value="Noc2"/>
    <property type="match status" value="1"/>
</dbReference>
<dbReference type="GO" id="GO:0030691">
    <property type="term" value="C:Noc2p-Noc3p complex"/>
    <property type="evidence" value="ECO:0007669"/>
    <property type="project" value="TreeGrafter"/>
</dbReference>
<dbReference type="GO" id="GO:0005730">
    <property type="term" value="C:nucleolus"/>
    <property type="evidence" value="ECO:0007669"/>
    <property type="project" value="TreeGrafter"/>
</dbReference>
<dbReference type="InterPro" id="IPR016024">
    <property type="entry name" value="ARM-type_fold"/>
</dbReference>
<dbReference type="PANTHER" id="PTHR12687:SF11">
    <property type="entry name" value="NOC2P-NOC3P COMPLEX SUBUNIT NOC2 FAMILY PROTEIN"/>
    <property type="match status" value="1"/>
</dbReference>
<evidence type="ECO:0000256" key="4">
    <source>
        <dbReference type="SAM" id="MobiDB-lite"/>
    </source>
</evidence>
<name>A0AAE9WFA9_9SCHI</name>
<comment type="subcellular location">
    <subcellularLocation>
        <location evidence="1">Nucleus</location>
    </subcellularLocation>
</comment>
<protein>
    <submittedName>
        <fullName evidence="5">Noc complex subunit Noc202</fullName>
    </submittedName>
</protein>
<dbReference type="SUPFAM" id="SSF48371">
    <property type="entry name" value="ARM repeat"/>
    <property type="match status" value="1"/>
</dbReference>
<dbReference type="GO" id="GO:0005654">
    <property type="term" value="C:nucleoplasm"/>
    <property type="evidence" value="ECO:0007669"/>
    <property type="project" value="TreeGrafter"/>
</dbReference>
<dbReference type="PANTHER" id="PTHR12687">
    <property type="entry name" value="NUCLEOLAR COMPLEX 2 AND RAD4-RELATED"/>
    <property type="match status" value="1"/>
</dbReference>
<evidence type="ECO:0000313" key="6">
    <source>
        <dbReference type="Proteomes" id="UP001212411"/>
    </source>
</evidence>
<evidence type="ECO:0000256" key="3">
    <source>
        <dbReference type="ARBA" id="ARBA00023242"/>
    </source>
</evidence>
<dbReference type="AlphaFoldDB" id="A0AAE9WFA9"/>
<evidence type="ECO:0000256" key="1">
    <source>
        <dbReference type="ARBA" id="ARBA00004123"/>
    </source>
</evidence>
<feature type="compositionally biased region" description="Basic and acidic residues" evidence="4">
    <location>
        <begin position="15"/>
        <end position="37"/>
    </location>
</feature>
<dbReference type="KEGG" id="som:SOMG_03508"/>
<keyword evidence="3" id="KW-0539">Nucleus</keyword>
<feature type="region of interest" description="Disordered" evidence="4">
    <location>
        <begin position="1"/>
        <end position="100"/>
    </location>
</feature>
<accession>A0AAE9WFA9</accession>
<feature type="compositionally biased region" description="Basic and acidic residues" evidence="4">
    <location>
        <begin position="78"/>
        <end position="89"/>
    </location>
</feature>
<organism evidence="5 6">
    <name type="scientific">Schizosaccharomyces osmophilus</name>
    <dbReference type="NCBI Taxonomy" id="2545709"/>
    <lineage>
        <taxon>Eukaryota</taxon>
        <taxon>Fungi</taxon>
        <taxon>Dikarya</taxon>
        <taxon>Ascomycota</taxon>
        <taxon>Taphrinomycotina</taxon>
        <taxon>Schizosaccharomycetes</taxon>
        <taxon>Schizosaccharomycetales</taxon>
        <taxon>Schizosaccharomycetaceae</taxon>
        <taxon>Schizosaccharomyces</taxon>
    </lineage>
</organism>
<reference evidence="5 6" key="1">
    <citation type="journal article" date="2023" name="G3 (Bethesda)">
        <title>A high-quality reference genome for the fission yeast Schizosaccharomyces osmophilus.</title>
        <authorList>
            <person name="Jia G.S."/>
            <person name="Zhang W.C."/>
            <person name="Liang Y."/>
            <person name="Liu X.H."/>
            <person name="Rhind N."/>
            <person name="Pidoux A."/>
            <person name="Brysch-Herzberg M."/>
            <person name="Du L.L."/>
        </authorList>
    </citation>
    <scope>NUCLEOTIDE SEQUENCE [LARGE SCALE GENOMIC DNA]</scope>
    <source>
        <strain evidence="5 6">CBS 15793</strain>
    </source>
</reference>
<evidence type="ECO:0000256" key="2">
    <source>
        <dbReference type="ARBA" id="ARBA00005907"/>
    </source>
</evidence>
<dbReference type="RefSeq" id="XP_056037961.1">
    <property type="nucleotide sequence ID" value="XM_056182298.1"/>
</dbReference>
<feature type="compositionally biased region" description="Basic residues" evidence="4">
    <location>
        <begin position="1"/>
        <end position="14"/>
    </location>
</feature>
<keyword evidence="6" id="KW-1185">Reference proteome</keyword>